<dbReference type="InterPro" id="IPR036734">
    <property type="entry name" value="Neur_chan_lig-bd_sf"/>
</dbReference>
<keyword evidence="1" id="KW-0472">Membrane</keyword>
<dbReference type="GO" id="GO:0016020">
    <property type="term" value="C:membrane"/>
    <property type="evidence" value="ECO:0007669"/>
    <property type="project" value="InterPro"/>
</dbReference>
<feature type="transmembrane region" description="Helical" evidence="1">
    <location>
        <begin position="20"/>
        <end position="39"/>
    </location>
</feature>
<keyword evidence="1" id="KW-0812">Transmembrane</keyword>
<organism evidence="3 4">
    <name type="scientific">Acrobeloides nanus</name>
    <dbReference type="NCBI Taxonomy" id="290746"/>
    <lineage>
        <taxon>Eukaryota</taxon>
        <taxon>Metazoa</taxon>
        <taxon>Ecdysozoa</taxon>
        <taxon>Nematoda</taxon>
        <taxon>Chromadorea</taxon>
        <taxon>Rhabditida</taxon>
        <taxon>Tylenchina</taxon>
        <taxon>Cephalobomorpha</taxon>
        <taxon>Cephaloboidea</taxon>
        <taxon>Cephalobidae</taxon>
        <taxon>Acrobeloides</taxon>
    </lineage>
</organism>
<dbReference type="SUPFAM" id="SSF63712">
    <property type="entry name" value="Nicotinic receptor ligand binding domain-like"/>
    <property type="match status" value="1"/>
</dbReference>
<dbReference type="Pfam" id="PF02931">
    <property type="entry name" value="Neur_chan_LBD"/>
    <property type="match status" value="1"/>
</dbReference>
<feature type="domain" description="Neurotransmitter-gated ion-channel ligand-binding" evidence="2">
    <location>
        <begin position="3"/>
        <end position="55"/>
    </location>
</feature>
<dbReference type="InterPro" id="IPR006202">
    <property type="entry name" value="Neur_chan_lig-bd"/>
</dbReference>
<name>A0A914E4P6_9BILA</name>
<dbReference type="Gene3D" id="2.70.170.10">
    <property type="entry name" value="Neurotransmitter-gated ion-channel ligand-binding domain"/>
    <property type="match status" value="1"/>
</dbReference>
<evidence type="ECO:0000313" key="4">
    <source>
        <dbReference type="WBParaSite" id="ACRNAN_scaffold5675.g33059.t1"/>
    </source>
</evidence>
<evidence type="ECO:0000259" key="2">
    <source>
        <dbReference type="Pfam" id="PF02931"/>
    </source>
</evidence>
<dbReference type="GO" id="GO:0005230">
    <property type="term" value="F:extracellular ligand-gated monoatomic ion channel activity"/>
    <property type="evidence" value="ECO:0007669"/>
    <property type="project" value="InterPro"/>
</dbReference>
<proteinExistence type="predicted"/>
<keyword evidence="3" id="KW-1185">Reference proteome</keyword>
<feature type="transmembrane region" description="Helical" evidence="1">
    <location>
        <begin position="51"/>
        <end position="69"/>
    </location>
</feature>
<dbReference type="Proteomes" id="UP000887540">
    <property type="component" value="Unplaced"/>
</dbReference>
<accession>A0A914E4P6</accession>
<dbReference type="AlphaFoldDB" id="A0A914E4P6"/>
<sequence length="79" mass="9290">MFKKWQDPRLVWDPAKYDNISQLYIPASSIWMPQIYFYNSIQTSSPLSDPDALLFVLINLLVYVRFSWLPSSPMPATLY</sequence>
<dbReference type="WBParaSite" id="ACRNAN_scaffold5675.g33059.t1">
    <property type="protein sequence ID" value="ACRNAN_scaffold5675.g33059.t1"/>
    <property type="gene ID" value="ACRNAN_scaffold5675.g33059"/>
</dbReference>
<protein>
    <submittedName>
        <fullName evidence="4">Neurotransmitter-gated ion-channel ligand-binding domain-containing protein</fullName>
    </submittedName>
</protein>
<evidence type="ECO:0000313" key="3">
    <source>
        <dbReference type="Proteomes" id="UP000887540"/>
    </source>
</evidence>
<reference evidence="4" key="1">
    <citation type="submission" date="2022-11" db="UniProtKB">
        <authorList>
            <consortium name="WormBaseParasite"/>
        </authorList>
    </citation>
    <scope>IDENTIFICATION</scope>
</reference>
<keyword evidence="1" id="KW-1133">Transmembrane helix</keyword>
<evidence type="ECO:0000256" key="1">
    <source>
        <dbReference type="SAM" id="Phobius"/>
    </source>
</evidence>